<dbReference type="SUPFAM" id="SSF46785">
    <property type="entry name" value="Winged helix' DNA-binding domain"/>
    <property type="match status" value="1"/>
</dbReference>
<dbReference type="InterPro" id="IPR036388">
    <property type="entry name" value="WH-like_DNA-bd_sf"/>
</dbReference>
<evidence type="ECO:0000313" key="3">
    <source>
        <dbReference type="Proteomes" id="UP001595699"/>
    </source>
</evidence>
<gene>
    <name evidence="2" type="ORF">ACFOUW_23025</name>
</gene>
<evidence type="ECO:0000259" key="1">
    <source>
        <dbReference type="Pfam" id="PF03551"/>
    </source>
</evidence>
<dbReference type="EMBL" id="JBHRZH010000020">
    <property type="protein sequence ID" value="MFC3763730.1"/>
    <property type="molecule type" value="Genomic_DNA"/>
</dbReference>
<proteinExistence type="predicted"/>
<keyword evidence="3" id="KW-1185">Reference proteome</keyword>
<dbReference type="InterPro" id="IPR005149">
    <property type="entry name" value="Tscrpt_reg_PadR_N"/>
</dbReference>
<evidence type="ECO:0000313" key="2">
    <source>
        <dbReference type="EMBL" id="MFC3763730.1"/>
    </source>
</evidence>
<accession>A0ABV7YEK5</accession>
<name>A0ABV7YEK5_9ACTN</name>
<dbReference type="PANTHER" id="PTHR33169:SF27">
    <property type="entry name" value="TRANSCRIPTIONAL REGULATOR PADR FAMILY PROTEIN"/>
    <property type="match status" value="1"/>
</dbReference>
<dbReference type="InterPro" id="IPR052509">
    <property type="entry name" value="Metal_resp_DNA-bind_regulator"/>
</dbReference>
<sequence>MPKRGAISPLGLAVLGSLIEKPRHPYEISTTLKERGKERSIKLNYGSLYSVVESLEKQGLIAEHEIVRDGRRPERTVYRITPAGEKVLEDTITEMLGNPVKEFTQLEAALALAPAVSPDRFVELLDQRVTKLVATLDELEAEANQPEAAALPRLFWIEHEYHRAMVRAERDFVEAIVRDMREDNLPGLDFWRRAYELKAAGVSFEEATADVDKNFGPGANWLRDLKGMGFM</sequence>
<dbReference type="Gene3D" id="1.10.10.10">
    <property type="entry name" value="Winged helix-like DNA-binding domain superfamily/Winged helix DNA-binding domain"/>
    <property type="match status" value="1"/>
</dbReference>
<dbReference type="PANTHER" id="PTHR33169">
    <property type="entry name" value="PADR-FAMILY TRANSCRIPTIONAL REGULATOR"/>
    <property type="match status" value="1"/>
</dbReference>
<dbReference type="Pfam" id="PF03551">
    <property type="entry name" value="PadR"/>
    <property type="match status" value="1"/>
</dbReference>
<reference evidence="3" key="1">
    <citation type="journal article" date="2019" name="Int. J. Syst. Evol. Microbiol.">
        <title>The Global Catalogue of Microorganisms (GCM) 10K type strain sequencing project: providing services to taxonomists for standard genome sequencing and annotation.</title>
        <authorList>
            <consortium name="The Broad Institute Genomics Platform"/>
            <consortium name="The Broad Institute Genome Sequencing Center for Infectious Disease"/>
            <person name="Wu L."/>
            <person name="Ma J."/>
        </authorList>
    </citation>
    <scope>NUCLEOTIDE SEQUENCE [LARGE SCALE GENOMIC DNA]</scope>
    <source>
        <strain evidence="3">CGMCC 4.7241</strain>
    </source>
</reference>
<dbReference type="InterPro" id="IPR036390">
    <property type="entry name" value="WH_DNA-bd_sf"/>
</dbReference>
<comment type="caution">
    <text evidence="2">The sequence shown here is derived from an EMBL/GenBank/DDBJ whole genome shotgun (WGS) entry which is preliminary data.</text>
</comment>
<feature type="domain" description="Transcription regulator PadR N-terminal" evidence="1">
    <location>
        <begin position="14"/>
        <end position="89"/>
    </location>
</feature>
<organism evidence="2 3">
    <name type="scientific">Tenggerimyces flavus</name>
    <dbReference type="NCBI Taxonomy" id="1708749"/>
    <lineage>
        <taxon>Bacteria</taxon>
        <taxon>Bacillati</taxon>
        <taxon>Actinomycetota</taxon>
        <taxon>Actinomycetes</taxon>
        <taxon>Propionibacteriales</taxon>
        <taxon>Nocardioidaceae</taxon>
        <taxon>Tenggerimyces</taxon>
    </lineage>
</organism>
<dbReference type="RefSeq" id="WP_205118603.1">
    <property type="nucleotide sequence ID" value="NZ_JAFBCM010000001.1"/>
</dbReference>
<protein>
    <submittedName>
        <fullName evidence="2">PadR family transcriptional regulator</fullName>
    </submittedName>
</protein>
<dbReference type="Proteomes" id="UP001595699">
    <property type="component" value="Unassembled WGS sequence"/>
</dbReference>